<sequence length="171" mass="17942">MKDIGLYWQITVDNSNNPCEGDAPGCANPASVKCTQDGGTLQIITQTDRSQYGVCKFPSGKTCEEWDYFRNGSACVDRPVVTVSSLILSPNTATIKSGNVYDFILVANYSDGTTSTVTNSATWDVVYGTGTGTMHRDIPGRFIAGGLGTCNITASFGGKSVTSGAITVTGL</sequence>
<organism evidence="1">
    <name type="scientific">candidate division CPR3 bacterium</name>
    <dbReference type="NCBI Taxonomy" id="2268181"/>
    <lineage>
        <taxon>Bacteria</taxon>
        <taxon>Bacteria division CPR3</taxon>
    </lineage>
</organism>
<dbReference type="PANTHER" id="PTHR38008:SF2">
    <property type="entry name" value="HEMOLYSIN"/>
    <property type="match status" value="1"/>
</dbReference>
<gene>
    <name evidence="1" type="ORF">ENT43_00415</name>
</gene>
<comment type="caution">
    <text evidence="1">The sequence shown here is derived from an EMBL/GenBank/DDBJ whole genome shotgun (WGS) entry which is preliminary data.</text>
</comment>
<proteinExistence type="predicted"/>
<accession>A0A7C4M057</accession>
<name>A0A7C4M057_UNCC3</name>
<dbReference type="PANTHER" id="PTHR38008">
    <property type="entry name" value="HEMOLYSIN-RELATED"/>
    <property type="match status" value="1"/>
</dbReference>
<dbReference type="EMBL" id="DSYQ01000002">
    <property type="protein sequence ID" value="HGT70707.1"/>
    <property type="molecule type" value="Genomic_DNA"/>
</dbReference>
<evidence type="ECO:0000313" key="1">
    <source>
        <dbReference type="EMBL" id="HGT70707.1"/>
    </source>
</evidence>
<dbReference type="Pfam" id="PF03891">
    <property type="entry name" value="DUF333"/>
    <property type="match status" value="1"/>
</dbReference>
<dbReference type="AlphaFoldDB" id="A0A7C4M057"/>
<protein>
    <submittedName>
        <fullName evidence="1">DUF333 domain-containing protein</fullName>
    </submittedName>
</protein>
<dbReference type="Gene3D" id="2.60.40.1080">
    <property type="match status" value="1"/>
</dbReference>
<dbReference type="InterPro" id="IPR005590">
    <property type="entry name" value="DUF333"/>
</dbReference>
<reference evidence="1" key="1">
    <citation type="journal article" date="2020" name="mSystems">
        <title>Genome- and Community-Level Interaction Insights into Carbon Utilization and Element Cycling Functions of Hydrothermarchaeota in Hydrothermal Sediment.</title>
        <authorList>
            <person name="Zhou Z."/>
            <person name="Liu Y."/>
            <person name="Xu W."/>
            <person name="Pan J."/>
            <person name="Luo Z.H."/>
            <person name="Li M."/>
        </authorList>
    </citation>
    <scope>NUCLEOTIDE SEQUENCE [LARGE SCALE GENOMIC DNA]</scope>
    <source>
        <strain evidence="1">SpSt-579</strain>
    </source>
</reference>